<evidence type="ECO:0000256" key="6">
    <source>
        <dbReference type="ARBA" id="ARBA00022842"/>
    </source>
</evidence>
<sequence>MPIQTHFNNFDKAIYLTGQSPGYKKAKEKDDSILNDLKNRFIEEGYPVVETFLQGSFSVNTAINSLEGDYDIDRALVIDADSAPEDPVKPKDVALDVLKKRSFKNPKVKKPCVTADYLSINLHIDYTIYTRDSSGNYKLAVGKLGSLAENKEWSPSDPKGLIDWINEASGYGESSVSKRKQFKRLVRYMKRWRDVNFNEQSRKKLFSIGLTIMIKEQYQPGYCSDVKDDLTALEQVVRNMLNAGYIRQLYSYDQALYRLSVNLPKSPHRDVFQHKVGTLSEPGSDTNIGTLFRNKLTSLLSKLEEASSETDEIKQCGILNKVFGDDFKIPNSSGSKGCESVVGATAASYFPTAGASGTSQGA</sequence>
<evidence type="ECO:0000259" key="11">
    <source>
        <dbReference type="Pfam" id="PF21654"/>
    </source>
</evidence>
<comment type="catalytic activity">
    <reaction evidence="10">
        <text>GTP + ATP = 3',3'-cGAMP + 2 diphosphate</text>
        <dbReference type="Rhea" id="RHEA:35647"/>
        <dbReference type="ChEBI" id="CHEBI:30616"/>
        <dbReference type="ChEBI" id="CHEBI:33019"/>
        <dbReference type="ChEBI" id="CHEBI:37565"/>
        <dbReference type="ChEBI" id="CHEBI:71501"/>
    </reaction>
    <physiologicalReaction direction="left-to-right" evidence="10">
        <dbReference type="Rhea" id="RHEA:35648"/>
    </physiologicalReaction>
</comment>
<dbReference type="GO" id="GO:0051607">
    <property type="term" value="P:defense response to virus"/>
    <property type="evidence" value="ECO:0007669"/>
    <property type="project" value="UniProtKB-KW"/>
</dbReference>
<dbReference type="STRING" id="966.BTA35_0207590"/>
<dbReference type="GO" id="GO:0005524">
    <property type="term" value="F:ATP binding"/>
    <property type="evidence" value="ECO:0007669"/>
    <property type="project" value="UniProtKB-KW"/>
</dbReference>
<evidence type="ECO:0000256" key="8">
    <source>
        <dbReference type="ARBA" id="ARBA00023118"/>
    </source>
</evidence>
<accession>A0A1T1HDG3</accession>
<evidence type="ECO:0000313" key="12">
    <source>
        <dbReference type="EMBL" id="OOV87853.1"/>
    </source>
</evidence>
<gene>
    <name evidence="12" type="ORF">BTA35_0207590</name>
</gene>
<keyword evidence="3" id="KW-0479">Metal-binding</keyword>
<evidence type="ECO:0000256" key="7">
    <source>
        <dbReference type="ARBA" id="ARBA00023080"/>
    </source>
</evidence>
<evidence type="ECO:0000256" key="1">
    <source>
        <dbReference type="ARBA" id="ARBA00022679"/>
    </source>
</evidence>
<keyword evidence="7" id="KW-0546">Nucleotide metabolism</keyword>
<name>A0A1T1HDG3_OCELI</name>
<dbReference type="InterPro" id="IPR006116">
    <property type="entry name" value="NT_2-5OAS_ClassI-CCAase"/>
</dbReference>
<keyword evidence="4" id="KW-0547">Nucleotide-binding</keyword>
<dbReference type="GO" id="GO:0016779">
    <property type="term" value="F:nucleotidyltransferase activity"/>
    <property type="evidence" value="ECO:0007669"/>
    <property type="project" value="UniProtKB-KW"/>
</dbReference>
<dbReference type="EMBL" id="MTSD02000002">
    <property type="protein sequence ID" value="OOV87853.1"/>
    <property type="molecule type" value="Genomic_DNA"/>
</dbReference>
<keyword evidence="8" id="KW-0051">Antiviral defense</keyword>
<comment type="caution">
    <text evidence="12">The sequence shown here is derived from an EMBL/GenBank/DDBJ whole genome shotgun (WGS) entry which is preliminary data.</text>
</comment>
<dbReference type="Proteomes" id="UP000190064">
    <property type="component" value="Unassembled WGS sequence"/>
</dbReference>
<evidence type="ECO:0000256" key="10">
    <source>
        <dbReference type="ARBA" id="ARBA00048304"/>
    </source>
</evidence>
<keyword evidence="5" id="KW-0067">ATP-binding</keyword>
<dbReference type="GO" id="GO:0009117">
    <property type="term" value="P:nucleotide metabolic process"/>
    <property type="evidence" value="ECO:0007669"/>
    <property type="project" value="UniProtKB-KW"/>
</dbReference>
<protein>
    <recommendedName>
        <fullName evidence="9">Cyclic GMP-AMP synthase</fullName>
    </recommendedName>
</protein>
<organism evidence="12 13">
    <name type="scientific">Oceanospirillum linum</name>
    <dbReference type="NCBI Taxonomy" id="966"/>
    <lineage>
        <taxon>Bacteria</taxon>
        <taxon>Pseudomonadati</taxon>
        <taxon>Pseudomonadota</taxon>
        <taxon>Gammaproteobacteria</taxon>
        <taxon>Oceanospirillales</taxon>
        <taxon>Oceanospirillaceae</taxon>
        <taxon>Oceanospirillum</taxon>
    </lineage>
</organism>
<keyword evidence="6" id="KW-0460">Magnesium</keyword>
<keyword evidence="1" id="KW-0808">Transferase</keyword>
<dbReference type="RefSeq" id="WP_078319202.1">
    <property type="nucleotide sequence ID" value="NZ_FXTS01000002.1"/>
</dbReference>
<dbReference type="GO" id="GO:0046872">
    <property type="term" value="F:metal ion binding"/>
    <property type="evidence" value="ECO:0007669"/>
    <property type="project" value="UniProtKB-KW"/>
</dbReference>
<proteinExistence type="predicted"/>
<evidence type="ECO:0000313" key="13">
    <source>
        <dbReference type="Proteomes" id="UP000190064"/>
    </source>
</evidence>
<evidence type="ECO:0000256" key="5">
    <source>
        <dbReference type="ARBA" id="ARBA00022840"/>
    </source>
</evidence>
<keyword evidence="2" id="KW-0548">Nucleotidyltransferase</keyword>
<evidence type="ECO:0000256" key="9">
    <source>
        <dbReference type="ARBA" id="ARBA00044145"/>
    </source>
</evidence>
<evidence type="ECO:0000256" key="3">
    <source>
        <dbReference type="ARBA" id="ARBA00022723"/>
    </source>
</evidence>
<keyword evidence="13" id="KW-1185">Reference proteome</keyword>
<feature type="domain" description="Cyclic GMP-AMP synthase DncV-like nucleotidyltransferase" evidence="11">
    <location>
        <begin position="51"/>
        <end position="129"/>
    </location>
</feature>
<dbReference type="Pfam" id="PF21654">
    <property type="entry name" value="DncV-like_NTFase"/>
    <property type="match status" value="1"/>
</dbReference>
<evidence type="ECO:0000256" key="2">
    <source>
        <dbReference type="ARBA" id="ARBA00022695"/>
    </source>
</evidence>
<dbReference type="CDD" id="cd05400">
    <property type="entry name" value="NT_2-5OAS_ClassI-CCAase"/>
    <property type="match status" value="1"/>
</dbReference>
<dbReference type="AlphaFoldDB" id="A0A1T1HDG3"/>
<reference evidence="12" key="1">
    <citation type="submission" date="2017-02" db="EMBL/GenBank/DDBJ databases">
        <title>Draft Genome Sequence of the Salt Water Bacterium Oceanospirillum linum ATCC 11336.</title>
        <authorList>
            <person name="Trachtenberg A.M."/>
            <person name="Carney J.G."/>
            <person name="Linnane J.D."/>
            <person name="Rheaume B.A."/>
            <person name="Pitts N.L."/>
            <person name="Mykles D.L."/>
            <person name="Maclea K.S."/>
        </authorList>
    </citation>
    <scope>NUCLEOTIDE SEQUENCE [LARGE SCALE GENOMIC DNA]</scope>
    <source>
        <strain evidence="12">ATCC 11336</strain>
    </source>
</reference>
<evidence type="ECO:0000256" key="4">
    <source>
        <dbReference type="ARBA" id="ARBA00022741"/>
    </source>
</evidence>
<dbReference type="InterPro" id="IPR048445">
    <property type="entry name" value="DncV-like_NTFase"/>
</dbReference>